<feature type="binding site" evidence="17">
    <location>
        <position position="377"/>
    </location>
    <ligand>
        <name>ATP</name>
        <dbReference type="ChEBI" id="CHEBI:30616"/>
    </ligand>
</feature>
<keyword evidence="2" id="KW-0723">Serine/threonine-protein kinase</keyword>
<keyword evidence="14" id="KW-0325">Glycoprotein</keyword>
<dbReference type="AlphaFoldDB" id="A0A2S3ILD4"/>
<evidence type="ECO:0000256" key="18">
    <source>
        <dbReference type="SAM" id="MobiDB-lite"/>
    </source>
</evidence>
<keyword evidence="10 17" id="KW-0067">ATP-binding</keyword>
<dbReference type="Gene3D" id="3.30.200.20">
    <property type="entry name" value="Phosphorylase Kinase, domain 1"/>
    <property type="match status" value="1"/>
</dbReference>
<dbReference type="SUPFAM" id="SSF56112">
    <property type="entry name" value="Protein kinase-like (PK-like)"/>
    <property type="match status" value="1"/>
</dbReference>
<reference evidence="22" key="1">
    <citation type="submission" date="2018-04" db="EMBL/GenBank/DDBJ databases">
        <title>WGS assembly of Panicum hallii.</title>
        <authorList>
            <person name="Lovell J."/>
            <person name="Jenkins J."/>
            <person name="Lowry D."/>
            <person name="Mamidi S."/>
            <person name="Sreedasyam A."/>
            <person name="Weng X."/>
            <person name="Barry K."/>
            <person name="Bonette J."/>
            <person name="Campitelli B."/>
            <person name="Daum C."/>
            <person name="Gordon S."/>
            <person name="Gould B."/>
            <person name="Lipzen A."/>
            <person name="Macqueen A."/>
            <person name="Palacio-Mejia J."/>
            <person name="Plott C."/>
            <person name="Shakirov E."/>
            <person name="Shu S."/>
            <person name="Yoshinaga Y."/>
            <person name="Zane M."/>
            <person name="Rokhsar D."/>
            <person name="Grimwood J."/>
            <person name="Schmutz J."/>
            <person name="Juenger T."/>
        </authorList>
    </citation>
    <scope>NUCLEOTIDE SEQUENCE [LARGE SCALE GENOMIC DNA]</scope>
    <source>
        <strain evidence="22">FIL2</strain>
    </source>
</reference>
<evidence type="ECO:0000256" key="7">
    <source>
        <dbReference type="ARBA" id="ARBA00022737"/>
    </source>
</evidence>
<evidence type="ECO:0000256" key="13">
    <source>
        <dbReference type="ARBA" id="ARBA00023170"/>
    </source>
</evidence>
<keyword evidence="12 19" id="KW-0472">Membrane</keyword>
<dbReference type="CDD" id="cd14066">
    <property type="entry name" value="STKc_IRAK"/>
    <property type="match status" value="1"/>
</dbReference>
<protein>
    <recommendedName>
        <fullName evidence="23">Protein kinase domain-containing protein</fullName>
    </recommendedName>
</protein>
<dbReference type="InterPro" id="IPR052059">
    <property type="entry name" value="CR_Ser/Thr_kinase"/>
</dbReference>
<feature type="transmembrane region" description="Helical" evidence="19">
    <location>
        <begin position="289"/>
        <end position="312"/>
    </location>
</feature>
<dbReference type="GO" id="GO:0016020">
    <property type="term" value="C:membrane"/>
    <property type="evidence" value="ECO:0007669"/>
    <property type="project" value="UniProtKB-SubCell"/>
</dbReference>
<feature type="domain" description="Gnk2-homologous" evidence="21">
    <location>
        <begin position="58"/>
        <end position="161"/>
    </location>
</feature>
<proteinExistence type="predicted"/>
<dbReference type="Gramene" id="PAN46815">
    <property type="protein sequence ID" value="PAN46815"/>
    <property type="gene ID" value="PAHAL_9G216800"/>
</dbReference>
<evidence type="ECO:0000259" key="21">
    <source>
        <dbReference type="PROSITE" id="PS51473"/>
    </source>
</evidence>
<dbReference type="PROSITE" id="PS00107">
    <property type="entry name" value="PROTEIN_KINASE_ATP"/>
    <property type="match status" value="1"/>
</dbReference>
<dbReference type="PROSITE" id="PS51473">
    <property type="entry name" value="GNK2"/>
    <property type="match status" value="2"/>
</dbReference>
<evidence type="ECO:0000256" key="17">
    <source>
        <dbReference type="PROSITE-ProRule" id="PRU10141"/>
    </source>
</evidence>
<evidence type="ECO:0000256" key="6">
    <source>
        <dbReference type="ARBA" id="ARBA00022729"/>
    </source>
</evidence>
<dbReference type="InterPro" id="IPR001245">
    <property type="entry name" value="Ser-Thr/Tyr_kinase_cat_dom"/>
</dbReference>
<dbReference type="PANTHER" id="PTHR47973">
    <property type="entry name" value="CYSTEINE-RICH RECEPTOR-LIKE PROTEIN KINASE 3"/>
    <property type="match status" value="1"/>
</dbReference>
<evidence type="ECO:0000256" key="1">
    <source>
        <dbReference type="ARBA" id="ARBA00004167"/>
    </source>
</evidence>
<evidence type="ECO:0000256" key="5">
    <source>
        <dbReference type="ARBA" id="ARBA00022692"/>
    </source>
</evidence>
<dbReference type="Proteomes" id="UP000243499">
    <property type="component" value="Chromosome 9"/>
</dbReference>
<feature type="domain" description="Protein kinase" evidence="20">
    <location>
        <begin position="349"/>
        <end position="601"/>
    </location>
</feature>
<keyword evidence="11 19" id="KW-1133">Transmembrane helix</keyword>
<dbReference type="InterPro" id="IPR000719">
    <property type="entry name" value="Prot_kinase_dom"/>
</dbReference>
<dbReference type="FunFam" id="3.30.200.20:FF:000177">
    <property type="entry name" value="Cysteine-rich receptor-like protein kinase 2"/>
    <property type="match status" value="1"/>
</dbReference>
<dbReference type="EMBL" id="CM008054">
    <property type="protein sequence ID" value="PAN46815.1"/>
    <property type="molecule type" value="Genomic_DNA"/>
</dbReference>
<evidence type="ECO:0000256" key="14">
    <source>
        <dbReference type="ARBA" id="ARBA00023180"/>
    </source>
</evidence>
<evidence type="ECO:0000256" key="19">
    <source>
        <dbReference type="SAM" id="Phobius"/>
    </source>
</evidence>
<evidence type="ECO:0000256" key="9">
    <source>
        <dbReference type="ARBA" id="ARBA00022777"/>
    </source>
</evidence>
<dbReference type="FunFam" id="3.30.430.20:FF:000015">
    <property type="entry name" value="Cysteine-rich receptor-like protein kinase 3"/>
    <property type="match status" value="1"/>
</dbReference>
<keyword evidence="5 19" id="KW-0812">Transmembrane</keyword>
<dbReference type="CDD" id="cd23509">
    <property type="entry name" value="Gnk2-like"/>
    <property type="match status" value="2"/>
</dbReference>
<comment type="catalytic activity">
    <reaction evidence="16">
        <text>L-threonyl-[protein] + ATP = O-phospho-L-threonyl-[protein] + ADP + H(+)</text>
        <dbReference type="Rhea" id="RHEA:46608"/>
        <dbReference type="Rhea" id="RHEA-COMP:11060"/>
        <dbReference type="Rhea" id="RHEA-COMP:11605"/>
        <dbReference type="ChEBI" id="CHEBI:15378"/>
        <dbReference type="ChEBI" id="CHEBI:30013"/>
        <dbReference type="ChEBI" id="CHEBI:30616"/>
        <dbReference type="ChEBI" id="CHEBI:61977"/>
        <dbReference type="ChEBI" id="CHEBI:456216"/>
    </reaction>
</comment>
<evidence type="ECO:0000256" key="12">
    <source>
        <dbReference type="ARBA" id="ARBA00023136"/>
    </source>
</evidence>
<evidence type="ECO:0000256" key="10">
    <source>
        <dbReference type="ARBA" id="ARBA00022840"/>
    </source>
</evidence>
<organism evidence="22">
    <name type="scientific">Panicum hallii</name>
    <dbReference type="NCBI Taxonomy" id="206008"/>
    <lineage>
        <taxon>Eukaryota</taxon>
        <taxon>Viridiplantae</taxon>
        <taxon>Streptophyta</taxon>
        <taxon>Embryophyta</taxon>
        <taxon>Tracheophyta</taxon>
        <taxon>Spermatophyta</taxon>
        <taxon>Magnoliopsida</taxon>
        <taxon>Liliopsida</taxon>
        <taxon>Poales</taxon>
        <taxon>Poaceae</taxon>
        <taxon>PACMAD clade</taxon>
        <taxon>Panicoideae</taxon>
        <taxon>Panicodae</taxon>
        <taxon>Paniceae</taxon>
        <taxon>Panicinae</taxon>
        <taxon>Panicum</taxon>
        <taxon>Panicum sect. Panicum</taxon>
    </lineage>
</organism>
<dbReference type="Pfam" id="PF07714">
    <property type="entry name" value="PK_Tyr_Ser-Thr"/>
    <property type="match status" value="1"/>
</dbReference>
<dbReference type="InterPro" id="IPR008271">
    <property type="entry name" value="Ser/Thr_kinase_AS"/>
</dbReference>
<gene>
    <name evidence="22" type="ORF">PAHAL_9G216800</name>
</gene>
<evidence type="ECO:0000256" key="11">
    <source>
        <dbReference type="ARBA" id="ARBA00022989"/>
    </source>
</evidence>
<dbReference type="PROSITE" id="PS00108">
    <property type="entry name" value="PROTEIN_KINASE_ST"/>
    <property type="match status" value="1"/>
</dbReference>
<keyword evidence="9" id="KW-0418">Kinase</keyword>
<keyword evidence="6" id="KW-0732">Signal</keyword>
<dbReference type="InterPro" id="IPR002902">
    <property type="entry name" value="GNK2"/>
</dbReference>
<evidence type="ECO:0000256" key="4">
    <source>
        <dbReference type="ARBA" id="ARBA00022679"/>
    </source>
</evidence>
<keyword evidence="8 17" id="KW-0547">Nucleotide-binding</keyword>
<evidence type="ECO:0000256" key="15">
    <source>
        <dbReference type="ARBA" id="ARBA00047558"/>
    </source>
</evidence>
<evidence type="ECO:0000313" key="22">
    <source>
        <dbReference type="EMBL" id="PAN46815.1"/>
    </source>
</evidence>
<sequence>MRVVSSTKHIKDDVSPPRPPPVAMQGHGMAHFMLLPALALVVVASAWLTPAALGDPQATQLNLGCSTYNATPASAFLLALNSTFADLRANLSAGGGFATAAEPRAAAPAFAMAQCRPYVVGRDCVACFDTAAARLRGSCGAANGARVIFDGCVIRYESAAFFDQATLPGNTQLCNGSAVGVGGFADAARALVADLAAAVPRVPGFAAAAARGGVYAAAQCVETVGEGGCAQCLKVAVGNIDGCPPNSDGRAVDAGCFMRYSHKPFFPANATVDLAAYLRSGKKSSRKGAIIAGIMGGVAFLIFIGLLTFLLIRWSRNLRPRRGDILGATELQGPTSFYYHDLKAATNNFNEKSKLGEGGFGDVYKGLLKNGKTVAVKRLIVMDTSRAKADFESEVKLISNVHHRNLVRLLGCSRKASEFLLVYEYMANGSLDKFLFGERRGTLNWKQRFNIIVGMARGLAYLHQEFHVCIIHRDIKSSNVLLDDDFQPKIADFGLARLLPDDHSHLSTKFAGTLGYTAPEYAIHGQLSEKVDTYSFGVVVLEILSGRKSNDTKLDPETQYLLEWVWKLYESDNLLALVDESLDPEEYKPDEVKRIMEIALLCTQSAVAARPMMSEVVVLLLTRNDPELQPTRPTFIDATSRVRGETSTSSSSSASKATVSVSQVSGRWTNNGCTMLTDVPRSSLMDSIIFWMWPRQTSRKVSCVARASIPRTRRVTPL</sequence>
<evidence type="ECO:0000256" key="16">
    <source>
        <dbReference type="ARBA" id="ARBA00047951"/>
    </source>
</evidence>
<feature type="region of interest" description="Disordered" evidence="18">
    <location>
        <begin position="1"/>
        <end position="21"/>
    </location>
</feature>
<dbReference type="InterPro" id="IPR038408">
    <property type="entry name" value="GNK2_sf"/>
</dbReference>
<name>A0A2S3ILD4_9POAL</name>
<dbReference type="Gene3D" id="1.10.510.10">
    <property type="entry name" value="Transferase(Phosphotransferase) domain 1"/>
    <property type="match status" value="1"/>
</dbReference>
<evidence type="ECO:0000259" key="20">
    <source>
        <dbReference type="PROSITE" id="PS50011"/>
    </source>
</evidence>
<dbReference type="FunFam" id="1.10.510.10:FF:000336">
    <property type="entry name" value="Cysteine-rich receptor-like protein kinase 2"/>
    <property type="match status" value="1"/>
</dbReference>
<dbReference type="InterPro" id="IPR011009">
    <property type="entry name" value="Kinase-like_dom_sf"/>
</dbReference>
<dbReference type="PROSITE" id="PS50011">
    <property type="entry name" value="PROTEIN_KINASE_DOM"/>
    <property type="match status" value="1"/>
</dbReference>
<dbReference type="InterPro" id="IPR017441">
    <property type="entry name" value="Protein_kinase_ATP_BS"/>
</dbReference>
<comment type="subcellular location">
    <subcellularLocation>
        <location evidence="1">Membrane</location>
        <topology evidence="1">Single-pass membrane protein</topology>
    </subcellularLocation>
</comment>
<evidence type="ECO:0000256" key="8">
    <source>
        <dbReference type="ARBA" id="ARBA00022741"/>
    </source>
</evidence>
<keyword evidence="7" id="KW-0677">Repeat</keyword>
<evidence type="ECO:0000256" key="2">
    <source>
        <dbReference type="ARBA" id="ARBA00022527"/>
    </source>
</evidence>
<comment type="catalytic activity">
    <reaction evidence="15">
        <text>L-seryl-[protein] + ATP = O-phospho-L-seryl-[protein] + ADP + H(+)</text>
        <dbReference type="Rhea" id="RHEA:17989"/>
        <dbReference type="Rhea" id="RHEA-COMP:9863"/>
        <dbReference type="Rhea" id="RHEA-COMP:11604"/>
        <dbReference type="ChEBI" id="CHEBI:15378"/>
        <dbReference type="ChEBI" id="CHEBI:29999"/>
        <dbReference type="ChEBI" id="CHEBI:30616"/>
        <dbReference type="ChEBI" id="CHEBI:83421"/>
        <dbReference type="ChEBI" id="CHEBI:456216"/>
    </reaction>
</comment>
<keyword evidence="3" id="KW-0597">Phosphoprotein</keyword>
<accession>A0A2S3ILD4</accession>
<keyword evidence="4" id="KW-0808">Transferase</keyword>
<dbReference type="SMART" id="SM00220">
    <property type="entry name" value="S_TKc"/>
    <property type="match status" value="1"/>
</dbReference>
<feature type="domain" description="Gnk2-homologous" evidence="21">
    <location>
        <begin position="166"/>
        <end position="265"/>
    </location>
</feature>
<dbReference type="Pfam" id="PF01657">
    <property type="entry name" value="Stress-antifung"/>
    <property type="match status" value="2"/>
</dbReference>
<evidence type="ECO:0000256" key="3">
    <source>
        <dbReference type="ARBA" id="ARBA00022553"/>
    </source>
</evidence>
<dbReference type="GO" id="GO:0005524">
    <property type="term" value="F:ATP binding"/>
    <property type="evidence" value="ECO:0007669"/>
    <property type="project" value="UniProtKB-UniRule"/>
</dbReference>
<dbReference type="GO" id="GO:0004674">
    <property type="term" value="F:protein serine/threonine kinase activity"/>
    <property type="evidence" value="ECO:0007669"/>
    <property type="project" value="UniProtKB-KW"/>
</dbReference>
<keyword evidence="13" id="KW-0675">Receptor</keyword>
<dbReference type="Gene3D" id="3.30.430.20">
    <property type="entry name" value="Gnk2 domain, C-X8-C-X2-C motif"/>
    <property type="match status" value="2"/>
</dbReference>
<evidence type="ECO:0008006" key="23">
    <source>
        <dbReference type="Google" id="ProtNLM"/>
    </source>
</evidence>